<feature type="region of interest" description="Disordered" evidence="1">
    <location>
        <begin position="1"/>
        <end position="22"/>
    </location>
</feature>
<dbReference type="EMBL" id="PVNH01000008">
    <property type="protein sequence ID" value="PRX46029.1"/>
    <property type="molecule type" value="Genomic_DNA"/>
</dbReference>
<protein>
    <submittedName>
        <fullName evidence="2">Uncharacterized protein</fullName>
    </submittedName>
</protein>
<gene>
    <name evidence="2" type="ORF">B0I33_108176</name>
</gene>
<evidence type="ECO:0000256" key="1">
    <source>
        <dbReference type="SAM" id="MobiDB-lite"/>
    </source>
</evidence>
<name>A0A2T0LRA2_9PSEU</name>
<organism evidence="2 3">
    <name type="scientific">Prauserella shujinwangii</name>
    <dbReference type="NCBI Taxonomy" id="1453103"/>
    <lineage>
        <taxon>Bacteria</taxon>
        <taxon>Bacillati</taxon>
        <taxon>Actinomycetota</taxon>
        <taxon>Actinomycetes</taxon>
        <taxon>Pseudonocardiales</taxon>
        <taxon>Pseudonocardiaceae</taxon>
        <taxon>Prauserella</taxon>
    </lineage>
</organism>
<evidence type="ECO:0000313" key="3">
    <source>
        <dbReference type="Proteomes" id="UP000238362"/>
    </source>
</evidence>
<dbReference type="RefSeq" id="WP_106180353.1">
    <property type="nucleotide sequence ID" value="NZ_PVNH01000008.1"/>
</dbReference>
<dbReference type="OrthoDB" id="3212043at2"/>
<dbReference type="Proteomes" id="UP000238362">
    <property type="component" value="Unassembled WGS sequence"/>
</dbReference>
<keyword evidence="3" id="KW-1185">Reference proteome</keyword>
<comment type="caution">
    <text evidence="2">The sequence shown here is derived from an EMBL/GenBank/DDBJ whole genome shotgun (WGS) entry which is preliminary data.</text>
</comment>
<reference evidence="2 3" key="1">
    <citation type="submission" date="2018-03" db="EMBL/GenBank/DDBJ databases">
        <title>Genomic Encyclopedia of Type Strains, Phase III (KMG-III): the genomes of soil and plant-associated and newly described type strains.</title>
        <authorList>
            <person name="Whitman W."/>
        </authorList>
    </citation>
    <scope>NUCLEOTIDE SEQUENCE [LARGE SCALE GENOMIC DNA]</scope>
    <source>
        <strain evidence="2 3">CGMCC 4.7125</strain>
    </source>
</reference>
<dbReference type="AlphaFoldDB" id="A0A2T0LRA2"/>
<proteinExistence type="predicted"/>
<accession>A0A2T0LRA2</accession>
<evidence type="ECO:0000313" key="2">
    <source>
        <dbReference type="EMBL" id="PRX46029.1"/>
    </source>
</evidence>
<sequence length="110" mass="11290">MAESEKSEQTEQTPAPTARHLSAARGFVAAHGKPAKAVVEYLGNAGARVVLIGADGALGDVVVPSTATGAALIEAVADLEPATWDAETVNATVIGPGHRRRMAGHLAKRR</sequence>